<dbReference type="PANTHER" id="PTHR14740">
    <property type="entry name" value="CASPASE ACTIVITY AND APOPTOSIS INHIBITOR 1"/>
    <property type="match status" value="1"/>
</dbReference>
<feature type="region of interest" description="Disordered" evidence="1">
    <location>
        <begin position="290"/>
        <end position="352"/>
    </location>
</feature>
<reference evidence="3" key="1">
    <citation type="submission" date="2025-08" db="UniProtKB">
        <authorList>
            <consortium name="RefSeq"/>
        </authorList>
    </citation>
    <scope>IDENTIFICATION</scope>
</reference>
<protein>
    <submittedName>
        <fullName evidence="3">Uncharacterized protein LOC106750816</fullName>
    </submittedName>
</protein>
<organism evidence="2 3">
    <name type="scientific">Dinoponera quadriceps</name>
    <name type="common">South American ant</name>
    <dbReference type="NCBI Taxonomy" id="609295"/>
    <lineage>
        <taxon>Eukaryota</taxon>
        <taxon>Metazoa</taxon>
        <taxon>Ecdysozoa</taxon>
        <taxon>Arthropoda</taxon>
        <taxon>Hexapoda</taxon>
        <taxon>Insecta</taxon>
        <taxon>Pterygota</taxon>
        <taxon>Neoptera</taxon>
        <taxon>Endopterygota</taxon>
        <taxon>Hymenoptera</taxon>
        <taxon>Apocrita</taxon>
        <taxon>Aculeata</taxon>
        <taxon>Formicoidea</taxon>
        <taxon>Formicidae</taxon>
        <taxon>Ponerinae</taxon>
        <taxon>Ponerini</taxon>
        <taxon>Dinoponera</taxon>
    </lineage>
</organism>
<dbReference type="GO" id="GO:0042981">
    <property type="term" value="P:regulation of apoptotic process"/>
    <property type="evidence" value="ECO:0007669"/>
    <property type="project" value="InterPro"/>
</dbReference>
<feature type="compositionally biased region" description="Basic residues" evidence="1">
    <location>
        <begin position="393"/>
        <end position="403"/>
    </location>
</feature>
<feature type="compositionally biased region" description="Basic and acidic residues" evidence="1">
    <location>
        <begin position="457"/>
        <end position="480"/>
    </location>
</feature>
<feature type="compositionally biased region" description="Polar residues" evidence="1">
    <location>
        <begin position="571"/>
        <end position="592"/>
    </location>
</feature>
<feature type="compositionally biased region" description="Low complexity" evidence="1">
    <location>
        <begin position="444"/>
        <end position="454"/>
    </location>
</feature>
<feature type="compositionally biased region" description="Polar residues" evidence="1">
    <location>
        <begin position="519"/>
        <end position="534"/>
    </location>
</feature>
<feature type="region of interest" description="Disordered" evidence="1">
    <location>
        <begin position="512"/>
        <end position="534"/>
    </location>
</feature>
<accession>A0A6P3Y792</accession>
<feature type="compositionally biased region" description="Basic and acidic residues" evidence="1">
    <location>
        <begin position="303"/>
        <end position="317"/>
    </location>
</feature>
<proteinExistence type="predicted"/>
<evidence type="ECO:0000313" key="2">
    <source>
        <dbReference type="Proteomes" id="UP000515204"/>
    </source>
</evidence>
<evidence type="ECO:0000313" key="3">
    <source>
        <dbReference type="RefSeq" id="XP_014486901.1"/>
    </source>
</evidence>
<dbReference type="GeneID" id="106750816"/>
<feature type="region of interest" description="Disordered" evidence="1">
    <location>
        <begin position="391"/>
        <end position="410"/>
    </location>
</feature>
<feature type="compositionally biased region" description="Polar residues" evidence="1">
    <location>
        <begin position="343"/>
        <end position="352"/>
    </location>
</feature>
<feature type="compositionally biased region" description="Low complexity" evidence="1">
    <location>
        <begin position="318"/>
        <end position="327"/>
    </location>
</feature>
<dbReference type="Pfam" id="PF15335">
    <property type="entry name" value="CAAP1"/>
    <property type="match status" value="1"/>
</dbReference>
<dbReference type="RefSeq" id="XP_014486901.1">
    <property type="nucleotide sequence ID" value="XM_014631415.1"/>
</dbReference>
<evidence type="ECO:0000256" key="1">
    <source>
        <dbReference type="SAM" id="MobiDB-lite"/>
    </source>
</evidence>
<dbReference type="PANTHER" id="PTHR14740:SF3">
    <property type="entry name" value="CASPASE ACTIVITY AND APOPTOSIS INHIBITOR 1"/>
    <property type="match status" value="1"/>
</dbReference>
<gene>
    <name evidence="3" type="primary">LOC106750816</name>
</gene>
<feature type="region of interest" description="Disordered" evidence="1">
    <location>
        <begin position="1"/>
        <end position="32"/>
    </location>
</feature>
<feature type="region of interest" description="Disordered" evidence="1">
    <location>
        <begin position="565"/>
        <end position="598"/>
    </location>
</feature>
<sequence length="706" mass="79053">MSKTKKDARKNEEHSSFSSYTSSSSDEEVDARDLKPIKEYLSDRKELGCQLFKSVKPEKIRMMLPQILKQADLKELEQWCVSELNGMSKTRILSILNDKPMLESSDTSETEDSGPSLEIISDTEEWMTDDDVCKKEDDGTKKLKKNKIKVKGKSQISKTSDTDKSNVKNKVTIKNDNIDKTKDVKIKKEGSKDKEKEGDSLLDLLELEMRARAIRALIRKEEDIIPSANSSQTNNTQTTDNDAKILQDDAIAKEDYRKQLERIINAKQGSIGEDEDVVLVVQPTPVVELLSSESDGENNEGSVNDKLKNKHVTETEKSTSSSNENVKIMQLPQDSKERKETQQETASQNNTDIVFRVDLNTRGATKTKMSERNVDIKNNILSISISADNVADKRKKSKRRLRTKSQVAPSTCNIVQDSPRSKRIKNIEVTEQLVIRDENVNKQSETSSTLVETEVTAEEKNSAKEEIAEESKVEKEKSADSDEIIDLDDYCDVMDIDNCDDDKSQDKIIVPSQHDKESVSQPLSSAQTSESSETWASRYYQTDDVQNVIKESKIQSEIRKRLRERQRLSKLNKSPNTNLSSQTSANQTTSVVSEKVPTGSVEEYLALKRASNTNISVSNSDSNVITIQDNSATVSSINDINTENLVQDESNPFHPESTNSTNVAIETNCPPSLPTEAVITEAVTTEVVTAEAREEITETTNDTEPT</sequence>
<dbReference type="KEGG" id="dqu:106750816"/>
<feature type="region of interest" description="Disordered" evidence="1">
    <location>
        <begin position="99"/>
        <end position="122"/>
    </location>
</feature>
<dbReference type="OrthoDB" id="10064012at2759"/>
<feature type="region of interest" description="Disordered" evidence="1">
    <location>
        <begin position="440"/>
        <end position="480"/>
    </location>
</feature>
<dbReference type="AlphaFoldDB" id="A0A6P3Y792"/>
<dbReference type="InterPro" id="IPR038991">
    <property type="entry name" value="CAAP1"/>
</dbReference>
<dbReference type="Proteomes" id="UP000515204">
    <property type="component" value="Unplaced"/>
</dbReference>
<keyword evidence="2" id="KW-1185">Reference proteome</keyword>
<name>A0A6P3Y792_DINQU</name>
<feature type="region of interest" description="Disordered" evidence="1">
    <location>
        <begin position="149"/>
        <end position="168"/>
    </location>
</feature>